<evidence type="ECO:0000259" key="7">
    <source>
        <dbReference type="Pfam" id="PF00155"/>
    </source>
</evidence>
<dbReference type="CDD" id="cd00609">
    <property type="entry name" value="AAT_like"/>
    <property type="match status" value="1"/>
</dbReference>
<dbReference type="InterPro" id="IPR050859">
    <property type="entry name" value="Class-I_PLP-dep_aminotransf"/>
</dbReference>
<keyword evidence="5" id="KW-0808">Transferase</keyword>
<sequence>MTTQTPERAQDWAGRFSERMSRVRASEIRELLKLLDQPDILSFAGGIPDPGLFPAEEIQKGYDAILADPVLSRQALQYSVSEGYLPLRQWIAERMTRDGMPCDADNIMLTAGSQQALDLIGKLFLTKGDTVMVARPTYLGALQAFNGYEPAYLDLPETALSQGVDEAALMAGRAPQPLGYFVPDFANPTGVSLTLAEREALLVLADKLDMTLVEDAAYRELRFAGEPTPTVLGLDIARSGGIDGARTLFLGTLSKTLSPALRIGWVCGPKPVIEKLVLLKQGADLHVSTINQMVAHRAVSEGYDQHLHRLRGAYGAKARVMLAALERTMPEGVSWSHPEGGMFVWIDLPEGVDGAGLLAQAIEEERVAFVPGAPFFAEKQTTNAIRLSYSLPTDAQIEEGVQRLARLVGKAITAAK</sequence>
<comment type="cofactor">
    <cofactor evidence="1">
        <name>pyridoxal 5'-phosphate</name>
        <dbReference type="ChEBI" id="CHEBI:597326"/>
    </cofactor>
</comment>
<evidence type="ECO:0000256" key="1">
    <source>
        <dbReference type="ARBA" id="ARBA00001933"/>
    </source>
</evidence>
<dbReference type="AlphaFoldDB" id="A0A258D8X3"/>
<dbReference type="Gene3D" id="3.40.640.10">
    <property type="entry name" value="Type I PLP-dependent aspartate aminotransferase-like (Major domain)"/>
    <property type="match status" value="1"/>
</dbReference>
<reference evidence="8 9" key="1">
    <citation type="submission" date="2017-03" db="EMBL/GenBank/DDBJ databases">
        <title>Lifting the veil on microbial sulfur biogeochemistry in mining wastewaters.</title>
        <authorList>
            <person name="Kantor R.S."/>
            <person name="Colenbrander Nelson T."/>
            <person name="Marshall S."/>
            <person name="Bennett D."/>
            <person name="Apte S."/>
            <person name="Camacho D."/>
            <person name="Thomas B.C."/>
            <person name="Warren L.A."/>
            <person name="Banfield J.F."/>
        </authorList>
    </citation>
    <scope>NUCLEOTIDE SEQUENCE [LARGE SCALE GENOMIC DNA]</scope>
    <source>
        <strain evidence="8">32-67-7</strain>
    </source>
</reference>
<name>A0A258D8X3_CAUVI</name>
<protein>
    <submittedName>
        <fullName evidence="8">GntR family transcriptional regulator</fullName>
    </submittedName>
</protein>
<dbReference type="InterPro" id="IPR004839">
    <property type="entry name" value="Aminotransferase_I/II_large"/>
</dbReference>
<evidence type="ECO:0000256" key="6">
    <source>
        <dbReference type="ARBA" id="ARBA00022898"/>
    </source>
</evidence>
<dbReference type="InterPro" id="IPR015422">
    <property type="entry name" value="PyrdxlP-dep_Trfase_small"/>
</dbReference>
<dbReference type="GO" id="GO:0008483">
    <property type="term" value="F:transaminase activity"/>
    <property type="evidence" value="ECO:0007669"/>
    <property type="project" value="UniProtKB-KW"/>
</dbReference>
<dbReference type="Proteomes" id="UP000215616">
    <property type="component" value="Unassembled WGS sequence"/>
</dbReference>
<evidence type="ECO:0000313" key="9">
    <source>
        <dbReference type="Proteomes" id="UP000215616"/>
    </source>
</evidence>
<keyword evidence="4" id="KW-0032">Aminotransferase</keyword>
<evidence type="ECO:0000256" key="5">
    <source>
        <dbReference type="ARBA" id="ARBA00022679"/>
    </source>
</evidence>
<keyword evidence="6" id="KW-0663">Pyridoxal phosphate</keyword>
<dbReference type="EMBL" id="NCDQ01000123">
    <property type="protein sequence ID" value="OYX03763.1"/>
    <property type="molecule type" value="Genomic_DNA"/>
</dbReference>
<dbReference type="InterPro" id="IPR015424">
    <property type="entry name" value="PyrdxlP-dep_Trfase"/>
</dbReference>
<comment type="subunit">
    <text evidence="3">Homodimer.</text>
</comment>
<proteinExistence type="inferred from homology"/>
<gene>
    <name evidence="8" type="ORF">B7Z12_09095</name>
</gene>
<dbReference type="GO" id="GO:0030170">
    <property type="term" value="F:pyridoxal phosphate binding"/>
    <property type="evidence" value="ECO:0007669"/>
    <property type="project" value="InterPro"/>
</dbReference>
<dbReference type="GO" id="GO:1901605">
    <property type="term" value="P:alpha-amino acid metabolic process"/>
    <property type="evidence" value="ECO:0007669"/>
    <property type="project" value="TreeGrafter"/>
</dbReference>
<accession>A0A258D8X3</accession>
<evidence type="ECO:0000313" key="8">
    <source>
        <dbReference type="EMBL" id="OYX03763.1"/>
    </source>
</evidence>
<comment type="similarity">
    <text evidence="2">Belongs to the class-I pyridoxal-phosphate-dependent aminotransferase family.</text>
</comment>
<dbReference type="SUPFAM" id="SSF53383">
    <property type="entry name" value="PLP-dependent transferases"/>
    <property type="match status" value="1"/>
</dbReference>
<evidence type="ECO:0000256" key="3">
    <source>
        <dbReference type="ARBA" id="ARBA00011738"/>
    </source>
</evidence>
<evidence type="ECO:0000256" key="2">
    <source>
        <dbReference type="ARBA" id="ARBA00007441"/>
    </source>
</evidence>
<dbReference type="InterPro" id="IPR015421">
    <property type="entry name" value="PyrdxlP-dep_Trfase_major"/>
</dbReference>
<dbReference type="Gene3D" id="3.90.1150.10">
    <property type="entry name" value="Aspartate Aminotransferase, domain 1"/>
    <property type="match status" value="1"/>
</dbReference>
<dbReference type="Pfam" id="PF00155">
    <property type="entry name" value="Aminotran_1_2"/>
    <property type="match status" value="1"/>
</dbReference>
<dbReference type="PANTHER" id="PTHR42790:SF19">
    <property type="entry name" value="KYNURENINE_ALPHA-AMINOADIPATE AMINOTRANSFERASE, MITOCHONDRIAL"/>
    <property type="match status" value="1"/>
</dbReference>
<organism evidence="8 9">
    <name type="scientific">Caulobacter vibrioides</name>
    <name type="common">Caulobacter crescentus</name>
    <dbReference type="NCBI Taxonomy" id="155892"/>
    <lineage>
        <taxon>Bacteria</taxon>
        <taxon>Pseudomonadati</taxon>
        <taxon>Pseudomonadota</taxon>
        <taxon>Alphaproteobacteria</taxon>
        <taxon>Caulobacterales</taxon>
        <taxon>Caulobacteraceae</taxon>
        <taxon>Caulobacter</taxon>
    </lineage>
</organism>
<evidence type="ECO:0000256" key="4">
    <source>
        <dbReference type="ARBA" id="ARBA00022576"/>
    </source>
</evidence>
<dbReference type="FunFam" id="3.40.640.10:FF:000053">
    <property type="entry name" value="Aminotransferase, class I"/>
    <property type="match status" value="1"/>
</dbReference>
<feature type="domain" description="Aminotransferase class I/classII large" evidence="7">
    <location>
        <begin position="72"/>
        <end position="404"/>
    </location>
</feature>
<dbReference type="PANTHER" id="PTHR42790">
    <property type="entry name" value="AMINOTRANSFERASE"/>
    <property type="match status" value="1"/>
</dbReference>
<comment type="caution">
    <text evidence="8">The sequence shown here is derived from an EMBL/GenBank/DDBJ whole genome shotgun (WGS) entry which is preliminary data.</text>
</comment>